<dbReference type="Gene3D" id="3.40.50.2000">
    <property type="entry name" value="Glycogen Phosphorylase B"/>
    <property type="match status" value="2"/>
</dbReference>
<dbReference type="Pfam" id="PF13439">
    <property type="entry name" value="Glyco_transf_4"/>
    <property type="match status" value="1"/>
</dbReference>
<organism evidence="3 4">
    <name type="scientific">Flavobacterium rivulicola</name>
    <dbReference type="NCBI Taxonomy" id="2732161"/>
    <lineage>
        <taxon>Bacteria</taxon>
        <taxon>Pseudomonadati</taxon>
        <taxon>Bacteroidota</taxon>
        <taxon>Flavobacteriia</taxon>
        <taxon>Flavobacteriales</taxon>
        <taxon>Flavobacteriaceae</taxon>
        <taxon>Flavobacterium</taxon>
    </lineage>
</organism>
<dbReference type="SUPFAM" id="SSF53756">
    <property type="entry name" value="UDP-Glycosyltransferase/glycogen phosphorylase"/>
    <property type="match status" value="1"/>
</dbReference>
<dbReference type="CDD" id="cd03801">
    <property type="entry name" value="GT4_PimA-like"/>
    <property type="match status" value="1"/>
</dbReference>
<dbReference type="PANTHER" id="PTHR45947">
    <property type="entry name" value="SULFOQUINOVOSYL TRANSFERASE SQD2"/>
    <property type="match status" value="1"/>
</dbReference>
<dbReference type="InterPro" id="IPR050194">
    <property type="entry name" value="Glycosyltransferase_grp1"/>
</dbReference>
<accession>A0A7Y3VZA8</accession>
<reference evidence="3 4" key="1">
    <citation type="submission" date="2020-05" db="EMBL/GenBank/DDBJ databases">
        <title>Draft genome of Flavobacterium sp. IMCC34852.</title>
        <authorList>
            <person name="Song J."/>
            <person name="Cho J.-C."/>
        </authorList>
    </citation>
    <scope>NUCLEOTIDE SEQUENCE [LARGE SCALE GENOMIC DNA]</scope>
    <source>
        <strain evidence="3 4">IMCC34852</strain>
    </source>
</reference>
<dbReference type="GO" id="GO:0016757">
    <property type="term" value="F:glycosyltransferase activity"/>
    <property type="evidence" value="ECO:0007669"/>
    <property type="project" value="InterPro"/>
</dbReference>
<keyword evidence="3" id="KW-0808">Transferase</keyword>
<evidence type="ECO:0000259" key="2">
    <source>
        <dbReference type="Pfam" id="PF13439"/>
    </source>
</evidence>
<sequence>MLLPETLKVHDVSKFEFHYIYFLPWKNQMVDAIEKSGGKVTCFSAKNNLSLLFQFAKVNAYCKEHKIQIIHAHLPWAGVLARIVGRISGIKVLYTEHNNFDKYHFLTRLLSKLTYQWQTKVLAVSEDAKVALEKHNLFHDIVYVPNGVNTSFFSKKKKFEKLEHVEQFVANDKVIGTVAVFRKQKRLDIFIEVAHLAQQKKLPFKFLMVGDGPEMEMIKGLTAQYQLQNVLLAGLQESPVDFMCYMDIFLITSDFEGLPVALLEAMSMEIVPFCTEVGGIPNVVKNTQNGVLLTSQEPEDILFALVQKSINESANFETMKKNARATVENHYSIQRMVNQLESIYTEVLNHG</sequence>
<protein>
    <submittedName>
        <fullName evidence="3">Glycosyltransferase family 4 protein</fullName>
    </submittedName>
</protein>
<feature type="domain" description="Glycosyltransferase subfamily 4-like N-terminal" evidence="2">
    <location>
        <begin position="38"/>
        <end position="151"/>
    </location>
</feature>
<keyword evidence="4" id="KW-1185">Reference proteome</keyword>
<dbReference type="Pfam" id="PF00534">
    <property type="entry name" value="Glycos_transf_1"/>
    <property type="match status" value="1"/>
</dbReference>
<dbReference type="PANTHER" id="PTHR45947:SF3">
    <property type="entry name" value="SULFOQUINOVOSYL TRANSFERASE SQD2"/>
    <property type="match status" value="1"/>
</dbReference>
<dbReference type="EMBL" id="JABEVX010000006">
    <property type="protein sequence ID" value="NNT72559.1"/>
    <property type="molecule type" value="Genomic_DNA"/>
</dbReference>
<evidence type="ECO:0000313" key="4">
    <source>
        <dbReference type="Proteomes" id="UP000536509"/>
    </source>
</evidence>
<evidence type="ECO:0000259" key="1">
    <source>
        <dbReference type="Pfam" id="PF00534"/>
    </source>
</evidence>
<dbReference type="InterPro" id="IPR028098">
    <property type="entry name" value="Glyco_trans_4-like_N"/>
</dbReference>
<gene>
    <name evidence="3" type="ORF">HKT18_10055</name>
</gene>
<dbReference type="AlphaFoldDB" id="A0A7Y3VZA8"/>
<dbReference type="Proteomes" id="UP000536509">
    <property type="component" value="Unassembled WGS sequence"/>
</dbReference>
<proteinExistence type="predicted"/>
<evidence type="ECO:0000313" key="3">
    <source>
        <dbReference type="EMBL" id="NNT72559.1"/>
    </source>
</evidence>
<comment type="caution">
    <text evidence="3">The sequence shown here is derived from an EMBL/GenBank/DDBJ whole genome shotgun (WGS) entry which is preliminary data.</text>
</comment>
<dbReference type="InterPro" id="IPR001296">
    <property type="entry name" value="Glyco_trans_1"/>
</dbReference>
<feature type="domain" description="Glycosyl transferase family 1" evidence="1">
    <location>
        <begin position="162"/>
        <end position="324"/>
    </location>
</feature>
<name>A0A7Y3VZA8_9FLAO</name>